<name>A0A831LFV9_9BACT</name>
<dbReference type="Proteomes" id="UP000886162">
    <property type="component" value="Unassembled WGS sequence"/>
</dbReference>
<dbReference type="InterPro" id="IPR039315">
    <property type="entry name" value="CheW"/>
</dbReference>
<dbReference type="SMART" id="SM00260">
    <property type="entry name" value="CheW"/>
    <property type="match status" value="1"/>
</dbReference>
<dbReference type="Pfam" id="PF01584">
    <property type="entry name" value="CheW"/>
    <property type="match status" value="1"/>
</dbReference>
<organism evidence="2">
    <name type="scientific">Geoalkalibacter subterraneus</name>
    <dbReference type="NCBI Taxonomy" id="483547"/>
    <lineage>
        <taxon>Bacteria</taxon>
        <taxon>Pseudomonadati</taxon>
        <taxon>Thermodesulfobacteriota</taxon>
        <taxon>Desulfuromonadia</taxon>
        <taxon>Desulfuromonadales</taxon>
        <taxon>Geoalkalibacteraceae</taxon>
        <taxon>Geoalkalibacter</taxon>
    </lineage>
</organism>
<proteinExistence type="predicted"/>
<dbReference type="GO" id="GO:0006935">
    <property type="term" value="P:chemotaxis"/>
    <property type="evidence" value="ECO:0007669"/>
    <property type="project" value="InterPro"/>
</dbReference>
<feature type="domain" description="CheW-like" evidence="1">
    <location>
        <begin position="10"/>
        <end position="146"/>
    </location>
</feature>
<protein>
    <submittedName>
        <fullName evidence="2">Purine-binding chemotaxis protein CheW</fullName>
    </submittedName>
</protein>
<dbReference type="InterPro" id="IPR002545">
    <property type="entry name" value="CheW-lke_dom"/>
</dbReference>
<dbReference type="GO" id="GO:0005829">
    <property type="term" value="C:cytosol"/>
    <property type="evidence" value="ECO:0007669"/>
    <property type="project" value="TreeGrafter"/>
</dbReference>
<sequence length="162" mass="17786">MRRNDMQASAQQILIFGLGEEWYGLEIDEVQEVVAAPRLHPVPRAPCCLSHAINFHGRVVAVLDLPAWLGFEGGKRDPRVIVLSAPSAGLALAVDQVRRIVPLKDDAVMPCESEEDARAFIRGVFDHQGRMINLLDADRLLASLRQDANLRGGTPAHECSDS</sequence>
<dbReference type="EMBL" id="DSDO01000067">
    <property type="protein sequence ID" value="HDR46257.1"/>
    <property type="molecule type" value="Genomic_DNA"/>
</dbReference>
<dbReference type="PANTHER" id="PTHR22617">
    <property type="entry name" value="CHEMOTAXIS SENSOR HISTIDINE KINASE-RELATED"/>
    <property type="match status" value="1"/>
</dbReference>
<dbReference type="GO" id="GO:0007165">
    <property type="term" value="P:signal transduction"/>
    <property type="evidence" value="ECO:0007669"/>
    <property type="project" value="InterPro"/>
</dbReference>
<dbReference type="Gene3D" id="2.40.50.180">
    <property type="entry name" value="CheA-289, Domain 4"/>
    <property type="match status" value="1"/>
</dbReference>
<gene>
    <name evidence="2" type="ORF">ENN94_00990</name>
</gene>
<dbReference type="AlphaFoldDB" id="A0A831LFV9"/>
<dbReference type="PANTHER" id="PTHR22617:SF23">
    <property type="entry name" value="CHEMOTAXIS PROTEIN CHEW"/>
    <property type="match status" value="1"/>
</dbReference>
<accession>A0A831LFV9</accession>
<comment type="caution">
    <text evidence="2">The sequence shown here is derived from an EMBL/GenBank/DDBJ whole genome shotgun (WGS) entry which is preliminary data.</text>
</comment>
<dbReference type="PROSITE" id="PS50851">
    <property type="entry name" value="CHEW"/>
    <property type="match status" value="1"/>
</dbReference>
<evidence type="ECO:0000259" key="1">
    <source>
        <dbReference type="PROSITE" id="PS50851"/>
    </source>
</evidence>
<dbReference type="Gene3D" id="2.30.30.40">
    <property type="entry name" value="SH3 Domains"/>
    <property type="match status" value="1"/>
</dbReference>
<reference evidence="2" key="1">
    <citation type="journal article" date="2020" name="mSystems">
        <title>Genome- and Community-Level Interaction Insights into Carbon Utilization and Element Cycling Functions of Hydrothermarchaeota in Hydrothermal Sediment.</title>
        <authorList>
            <person name="Zhou Z."/>
            <person name="Liu Y."/>
            <person name="Xu W."/>
            <person name="Pan J."/>
            <person name="Luo Z.H."/>
            <person name="Li M."/>
        </authorList>
    </citation>
    <scope>NUCLEOTIDE SEQUENCE [LARGE SCALE GENOMIC DNA]</scope>
    <source>
        <strain evidence="2">SpSt-1220</strain>
    </source>
</reference>
<evidence type="ECO:0000313" key="2">
    <source>
        <dbReference type="EMBL" id="HDR46257.1"/>
    </source>
</evidence>
<dbReference type="InterPro" id="IPR036061">
    <property type="entry name" value="CheW-like_dom_sf"/>
</dbReference>
<dbReference type="SUPFAM" id="SSF50341">
    <property type="entry name" value="CheW-like"/>
    <property type="match status" value="1"/>
</dbReference>